<protein>
    <submittedName>
        <fullName evidence="1">Uncharacterized protein</fullName>
    </submittedName>
</protein>
<dbReference type="OrthoDB" id="4278607at2"/>
<dbReference type="RefSeq" id="WP_030116359.1">
    <property type="nucleotide sequence ID" value="NZ_CP020570.1"/>
</dbReference>
<evidence type="ECO:0000313" key="1">
    <source>
        <dbReference type="EMBL" id="ARF64599.1"/>
    </source>
</evidence>
<proteinExistence type="predicted"/>
<sequence length="68" mass="7312">MSDDTITIKVELHGGPLDGRTVPVSLTDEDPWIALPNDGCAYPGGRSLYAPDTAGRWVWQDDQPADAS</sequence>
<dbReference type="GeneID" id="63983159"/>
<organism evidence="1 2">
    <name type="scientific">Streptomyces violaceoruber</name>
    <dbReference type="NCBI Taxonomy" id="1935"/>
    <lineage>
        <taxon>Bacteria</taxon>
        <taxon>Bacillati</taxon>
        <taxon>Actinomycetota</taxon>
        <taxon>Actinomycetes</taxon>
        <taxon>Kitasatosporales</taxon>
        <taxon>Streptomycetaceae</taxon>
        <taxon>Streptomyces</taxon>
        <taxon>Streptomyces violaceoruber group</taxon>
    </lineage>
</organism>
<dbReference type="EMBL" id="CP020570">
    <property type="protein sequence ID" value="ARF64599.1"/>
    <property type="molecule type" value="Genomic_DNA"/>
</dbReference>
<name>A0A1V0UH84_STRVN</name>
<dbReference type="KEGG" id="svu:B1H20_26800"/>
<accession>A0A1V0UH84</accession>
<dbReference type="AlphaFoldDB" id="A0A1V0UH84"/>
<reference evidence="1 2" key="1">
    <citation type="submission" date="2017-03" db="EMBL/GenBank/DDBJ databases">
        <title>Complete Genome Sequence of a natural compounds producer, Streptomyces violaceus S21.</title>
        <authorList>
            <person name="Zhong C."/>
            <person name="Zhao Z."/>
            <person name="Fu J."/>
            <person name="Zong G."/>
            <person name="Qin R."/>
            <person name="Cao G."/>
        </authorList>
    </citation>
    <scope>NUCLEOTIDE SEQUENCE [LARGE SCALE GENOMIC DNA]</scope>
    <source>
        <strain evidence="1 2">S21</strain>
    </source>
</reference>
<gene>
    <name evidence="1" type="ORF">B1H20_26800</name>
</gene>
<evidence type="ECO:0000313" key="2">
    <source>
        <dbReference type="Proteomes" id="UP000192445"/>
    </source>
</evidence>
<dbReference type="Proteomes" id="UP000192445">
    <property type="component" value="Chromosome"/>
</dbReference>